<dbReference type="Pfam" id="PF00440">
    <property type="entry name" value="TetR_N"/>
    <property type="match status" value="1"/>
</dbReference>
<proteinExistence type="predicted"/>
<name>A0ABX9KK61_9FUSO</name>
<keyword evidence="1 2" id="KW-0238">DNA-binding</keyword>
<dbReference type="PRINTS" id="PR00455">
    <property type="entry name" value="HTHTETR"/>
</dbReference>
<dbReference type="EMBL" id="QUAJ01000003">
    <property type="protein sequence ID" value="REI42675.1"/>
    <property type="molecule type" value="Genomic_DNA"/>
</dbReference>
<dbReference type="PANTHER" id="PTHR43479:SF11">
    <property type="entry name" value="ACREF_ENVCD OPERON REPRESSOR-RELATED"/>
    <property type="match status" value="1"/>
</dbReference>
<dbReference type="PROSITE" id="PS50977">
    <property type="entry name" value="HTH_TETR_2"/>
    <property type="match status" value="1"/>
</dbReference>
<dbReference type="RefSeq" id="WP_114641298.1">
    <property type="nucleotide sequence ID" value="NZ_JAACIO010000003.1"/>
</dbReference>
<dbReference type="Gene3D" id="1.10.357.10">
    <property type="entry name" value="Tetracycline Repressor, domain 2"/>
    <property type="match status" value="1"/>
</dbReference>
<feature type="DNA-binding region" description="H-T-H motif" evidence="2">
    <location>
        <begin position="22"/>
        <end position="41"/>
    </location>
</feature>
<accession>A0ABX9KK61</accession>
<sequence length="343" mass="39965">MENQIMISGKKLFYKNGYFKTKISDITDDIGISTGNFYTYYSSKEVLLDKILREQLNTLNREFKIVINIDGNLPEILNNFFITNINFVKNMMPLYILKEEVEGSTNRFKDTTIKIIREYDEILSHYIKIILLKESINLKQLDIIVSLINIQTKTYMAYLIKGKKIEYLNAKSTKKKAEILTSLALSTCTIFNLHFENTTKYDSLTGVYSEEYFINFLKEITLTNEMNDIAFFVVYPPRLKMNKKDFFSDSILKGIADILKKDTKSDDVIGLLNEIYFIIYMKKIGGKGVEKSIEKRMKKMFKGMEEKYSNGEPCTIQIEFISIKESMPYAAIKSKIDEIVYQK</sequence>
<reference evidence="4 5" key="1">
    <citation type="submission" date="2018-08" db="EMBL/GenBank/DDBJ databases">
        <title>Draft genome sequence of Psychrilyobacter sp. strain SD5 isolated from Black Sea water.</title>
        <authorList>
            <person name="Yadav S."/>
            <person name="Villanueva L."/>
            <person name="Damste J.S.S."/>
        </authorList>
    </citation>
    <scope>NUCLEOTIDE SEQUENCE [LARGE SCALE GENOMIC DNA]</scope>
    <source>
        <strain evidence="4 5">SD5</strain>
    </source>
</reference>
<feature type="domain" description="HTH tetR-type" evidence="3">
    <location>
        <begin position="1"/>
        <end position="59"/>
    </location>
</feature>
<dbReference type="InterPro" id="IPR043128">
    <property type="entry name" value="Rev_trsase/Diguanyl_cyclase"/>
</dbReference>
<dbReference type="InterPro" id="IPR001647">
    <property type="entry name" value="HTH_TetR"/>
</dbReference>
<evidence type="ECO:0000256" key="1">
    <source>
        <dbReference type="ARBA" id="ARBA00023125"/>
    </source>
</evidence>
<keyword evidence="5" id="KW-1185">Reference proteome</keyword>
<protein>
    <submittedName>
        <fullName evidence="4">TetR family transcriptional regulator</fullName>
    </submittedName>
</protein>
<dbReference type="InterPro" id="IPR050624">
    <property type="entry name" value="HTH-type_Tx_Regulator"/>
</dbReference>
<evidence type="ECO:0000313" key="5">
    <source>
        <dbReference type="Proteomes" id="UP000263486"/>
    </source>
</evidence>
<dbReference type="Proteomes" id="UP000263486">
    <property type="component" value="Unassembled WGS sequence"/>
</dbReference>
<dbReference type="InterPro" id="IPR009057">
    <property type="entry name" value="Homeodomain-like_sf"/>
</dbReference>
<organism evidence="4 5">
    <name type="scientific">Psychrilyobacter piezotolerans</name>
    <dbReference type="NCBI Taxonomy" id="2293438"/>
    <lineage>
        <taxon>Bacteria</taxon>
        <taxon>Fusobacteriati</taxon>
        <taxon>Fusobacteriota</taxon>
        <taxon>Fusobacteriia</taxon>
        <taxon>Fusobacteriales</taxon>
        <taxon>Fusobacteriaceae</taxon>
        <taxon>Psychrilyobacter</taxon>
    </lineage>
</organism>
<gene>
    <name evidence="4" type="ORF">DYH56_02610</name>
</gene>
<dbReference type="Gene3D" id="3.30.70.270">
    <property type="match status" value="1"/>
</dbReference>
<dbReference type="SUPFAM" id="SSF46689">
    <property type="entry name" value="Homeodomain-like"/>
    <property type="match status" value="1"/>
</dbReference>
<evidence type="ECO:0000313" key="4">
    <source>
        <dbReference type="EMBL" id="REI42675.1"/>
    </source>
</evidence>
<comment type="caution">
    <text evidence="4">The sequence shown here is derived from an EMBL/GenBank/DDBJ whole genome shotgun (WGS) entry which is preliminary data.</text>
</comment>
<dbReference type="PANTHER" id="PTHR43479">
    <property type="entry name" value="ACREF/ENVCD OPERON REPRESSOR-RELATED"/>
    <property type="match status" value="1"/>
</dbReference>
<evidence type="ECO:0000256" key="2">
    <source>
        <dbReference type="PROSITE-ProRule" id="PRU00335"/>
    </source>
</evidence>
<evidence type="ECO:0000259" key="3">
    <source>
        <dbReference type="PROSITE" id="PS50977"/>
    </source>
</evidence>